<organism evidence="3 4">
    <name type="scientific">Nocardiopsis exhalans</name>
    <dbReference type="NCBI Taxonomy" id="163604"/>
    <lineage>
        <taxon>Bacteria</taxon>
        <taxon>Bacillati</taxon>
        <taxon>Actinomycetota</taxon>
        <taxon>Actinomycetes</taxon>
        <taxon>Streptosporangiales</taxon>
        <taxon>Nocardiopsidaceae</taxon>
        <taxon>Nocardiopsis</taxon>
    </lineage>
</organism>
<evidence type="ECO:0000256" key="1">
    <source>
        <dbReference type="SAM" id="MobiDB-lite"/>
    </source>
</evidence>
<protein>
    <submittedName>
        <fullName evidence="3">Uncharacterized protein</fullName>
    </submittedName>
</protein>
<name>A0ABY5DGK8_9ACTN</name>
<dbReference type="EMBL" id="CP099837">
    <property type="protein sequence ID" value="USY22524.1"/>
    <property type="molecule type" value="Genomic_DNA"/>
</dbReference>
<feature type="region of interest" description="Disordered" evidence="1">
    <location>
        <begin position="234"/>
        <end position="271"/>
    </location>
</feature>
<reference evidence="3" key="1">
    <citation type="submission" date="2022-06" db="EMBL/GenBank/DDBJ databases">
        <authorList>
            <person name="Ping M."/>
        </authorList>
    </citation>
    <scope>NUCLEOTIDE SEQUENCE</scope>
    <source>
        <strain evidence="3">JCM11759T</strain>
    </source>
</reference>
<feature type="signal peptide" evidence="2">
    <location>
        <begin position="1"/>
        <end position="17"/>
    </location>
</feature>
<proteinExistence type="predicted"/>
<keyword evidence="2" id="KW-0732">Signal</keyword>
<feature type="chain" id="PRO_5045543228" evidence="2">
    <location>
        <begin position="18"/>
        <end position="271"/>
    </location>
</feature>
<evidence type="ECO:0000313" key="3">
    <source>
        <dbReference type="EMBL" id="USY22524.1"/>
    </source>
</evidence>
<dbReference type="RefSeq" id="WP_254421296.1">
    <property type="nucleotide sequence ID" value="NZ_BAAAJB010000031.1"/>
</dbReference>
<evidence type="ECO:0000313" key="4">
    <source>
        <dbReference type="Proteomes" id="UP001055940"/>
    </source>
</evidence>
<feature type="compositionally biased region" description="Basic and acidic residues" evidence="1">
    <location>
        <begin position="239"/>
        <end position="250"/>
    </location>
</feature>
<evidence type="ECO:0000256" key="2">
    <source>
        <dbReference type="SAM" id="SignalP"/>
    </source>
</evidence>
<sequence>MTVCAAVSAVLALTACAPVEDFLSDAAWSGVPQNPVPVVDQVDRDDPFGGTRAEDYAEGFEAPEAASIGGHPADRVQEAYETTRDFLEAVYLEPDAVFDEDNSAFTALLTGQALDWYLEYHGHEDPELDSRGVPFNLAPGTAEPIGDVVKVDGRMWAETARDENGWDYLAVHTEYTIVHPVSRPDGSASVRLVTSHYGEVAFYDPGDGTWEAFPNWWRFVGPAHCLAEEHTFTPAYPDEGQRGERARGVPEDAYDLDNARDQEDCGAIRDT</sequence>
<gene>
    <name evidence="3" type="ORF">NE857_13465</name>
</gene>
<dbReference type="Proteomes" id="UP001055940">
    <property type="component" value="Chromosome"/>
</dbReference>
<keyword evidence="4" id="KW-1185">Reference proteome</keyword>
<accession>A0ABY5DGK8</accession>
<feature type="compositionally biased region" description="Basic and acidic residues" evidence="1">
    <location>
        <begin position="257"/>
        <end position="271"/>
    </location>
</feature>